<sequence>MVPVRLHLYIFCLTTPVHMLPVLLHLCICCVYYYNCTPACLYYYTSTPAVFTTKPVHLLPVLLHLYTACTTTPVHMLHITSLRPVQRYSFIK</sequence>
<proteinExistence type="predicted"/>
<evidence type="ECO:0000313" key="2">
    <source>
        <dbReference type="EMBL" id="GIY14978.1"/>
    </source>
</evidence>
<reference evidence="2 3" key="1">
    <citation type="submission" date="2021-06" db="EMBL/GenBank/DDBJ databases">
        <title>Caerostris darwini draft genome.</title>
        <authorList>
            <person name="Kono N."/>
            <person name="Arakawa K."/>
        </authorList>
    </citation>
    <scope>NUCLEOTIDE SEQUENCE [LARGE SCALE GENOMIC DNA]</scope>
</reference>
<name>A0AAV4QY86_9ARAC</name>
<keyword evidence="3" id="KW-1185">Reference proteome</keyword>
<evidence type="ECO:0008006" key="4">
    <source>
        <dbReference type="Google" id="ProtNLM"/>
    </source>
</evidence>
<organism evidence="2 3">
    <name type="scientific">Caerostris darwini</name>
    <dbReference type="NCBI Taxonomy" id="1538125"/>
    <lineage>
        <taxon>Eukaryota</taxon>
        <taxon>Metazoa</taxon>
        <taxon>Ecdysozoa</taxon>
        <taxon>Arthropoda</taxon>
        <taxon>Chelicerata</taxon>
        <taxon>Arachnida</taxon>
        <taxon>Araneae</taxon>
        <taxon>Araneomorphae</taxon>
        <taxon>Entelegynae</taxon>
        <taxon>Araneoidea</taxon>
        <taxon>Araneidae</taxon>
        <taxon>Caerostris</taxon>
    </lineage>
</organism>
<accession>A0AAV4QY86</accession>
<keyword evidence="1" id="KW-0812">Transmembrane</keyword>
<keyword evidence="1" id="KW-0472">Membrane</keyword>
<keyword evidence="1" id="KW-1133">Transmembrane helix</keyword>
<comment type="caution">
    <text evidence="2">The sequence shown here is derived from an EMBL/GenBank/DDBJ whole genome shotgun (WGS) entry which is preliminary data.</text>
</comment>
<protein>
    <recommendedName>
        <fullName evidence="4">Secreted protein</fullName>
    </recommendedName>
</protein>
<evidence type="ECO:0000256" key="1">
    <source>
        <dbReference type="SAM" id="Phobius"/>
    </source>
</evidence>
<gene>
    <name evidence="2" type="ORF">CDAR_114611</name>
</gene>
<evidence type="ECO:0000313" key="3">
    <source>
        <dbReference type="Proteomes" id="UP001054837"/>
    </source>
</evidence>
<dbReference type="Proteomes" id="UP001054837">
    <property type="component" value="Unassembled WGS sequence"/>
</dbReference>
<dbReference type="EMBL" id="BPLQ01005449">
    <property type="protein sequence ID" value="GIY14978.1"/>
    <property type="molecule type" value="Genomic_DNA"/>
</dbReference>
<dbReference type="AlphaFoldDB" id="A0AAV4QY86"/>
<feature type="transmembrane region" description="Helical" evidence="1">
    <location>
        <begin position="6"/>
        <end position="34"/>
    </location>
</feature>